<reference evidence="1 2" key="1">
    <citation type="submission" date="2018-06" db="EMBL/GenBank/DDBJ databases">
        <title>OYT1 Genome Sequencing.</title>
        <authorList>
            <person name="Kato S."/>
            <person name="Itoh T."/>
            <person name="Ohkuma M."/>
        </authorList>
    </citation>
    <scope>NUCLEOTIDE SEQUENCE [LARGE SCALE GENOMIC DNA]</scope>
    <source>
        <strain evidence="1 2">OYT1</strain>
    </source>
</reference>
<dbReference type="RefSeq" id="WP_062626941.1">
    <property type="nucleotide sequence ID" value="NZ_AP018738.1"/>
</dbReference>
<keyword evidence="2" id="KW-1185">Reference proteome</keyword>
<evidence type="ECO:0000313" key="1">
    <source>
        <dbReference type="EMBL" id="BBE50469.1"/>
    </source>
</evidence>
<dbReference type="AlphaFoldDB" id="A0A2Z6GAS4"/>
<gene>
    <name evidence="1" type="ORF">OYT1_ch0906</name>
</gene>
<dbReference type="OrthoDB" id="7860281at2"/>
<dbReference type="Proteomes" id="UP000033070">
    <property type="component" value="Chromosome"/>
</dbReference>
<name>A0A2Z6GAS4_9PROT</name>
<proteinExistence type="predicted"/>
<protein>
    <submittedName>
        <fullName evidence="1">Uncharacterized protein</fullName>
    </submittedName>
</protein>
<evidence type="ECO:0000313" key="2">
    <source>
        <dbReference type="Proteomes" id="UP000033070"/>
    </source>
</evidence>
<organism evidence="1 2">
    <name type="scientific">Ferriphaselus amnicola</name>
    <dbReference type="NCBI Taxonomy" id="1188319"/>
    <lineage>
        <taxon>Bacteria</taxon>
        <taxon>Pseudomonadati</taxon>
        <taxon>Pseudomonadota</taxon>
        <taxon>Betaproteobacteria</taxon>
        <taxon>Nitrosomonadales</taxon>
        <taxon>Gallionellaceae</taxon>
        <taxon>Ferriphaselus</taxon>
    </lineage>
</organism>
<sequence length="134" mass="15169">MKLKSIGGSCGITMSNKRPLPRYVFRYFFDPGSGICLWSDNDTAREKFDYPVELSDLGLSDDLLRQAVDLLAWYDTSIDWSYPSNPSPWPESEVIRFRDASQNLLSVLRLELGPEFEIRDESSLSLARTAPEGA</sequence>
<dbReference type="STRING" id="1188319.OYT1_01774"/>
<accession>A0A2Z6GAS4</accession>
<dbReference type="EMBL" id="AP018738">
    <property type="protein sequence ID" value="BBE50469.1"/>
    <property type="molecule type" value="Genomic_DNA"/>
</dbReference>
<dbReference type="KEGG" id="fam:OYT1_ch0906"/>